<dbReference type="CDD" id="cd02440">
    <property type="entry name" value="AdoMet_MTases"/>
    <property type="match status" value="1"/>
</dbReference>
<keyword evidence="1 5" id="KW-0489">Methyltransferase</keyword>
<evidence type="ECO:0000256" key="5">
    <source>
        <dbReference type="HAMAP-Rule" id="MF_02126"/>
    </source>
</evidence>
<comment type="function">
    <text evidence="5">Methylates the class 1 translation termination release factors RF1/PrfA and RF2/PrfB on the glutamine residue of the universally conserved GGQ motif.</text>
</comment>
<comment type="catalytic activity">
    <reaction evidence="4 5">
        <text>L-glutaminyl-[peptide chain release factor] + S-adenosyl-L-methionine = N(5)-methyl-L-glutaminyl-[peptide chain release factor] + S-adenosyl-L-homocysteine + H(+)</text>
        <dbReference type="Rhea" id="RHEA:42896"/>
        <dbReference type="Rhea" id="RHEA-COMP:10271"/>
        <dbReference type="Rhea" id="RHEA-COMP:10272"/>
        <dbReference type="ChEBI" id="CHEBI:15378"/>
        <dbReference type="ChEBI" id="CHEBI:30011"/>
        <dbReference type="ChEBI" id="CHEBI:57856"/>
        <dbReference type="ChEBI" id="CHEBI:59789"/>
        <dbReference type="ChEBI" id="CHEBI:61891"/>
        <dbReference type="EC" id="2.1.1.297"/>
    </reaction>
</comment>
<dbReference type="Gene3D" id="3.40.50.150">
    <property type="entry name" value="Vaccinia Virus protein VP39"/>
    <property type="match status" value="1"/>
</dbReference>
<dbReference type="SUPFAM" id="SSF53335">
    <property type="entry name" value="S-adenosyl-L-methionine-dependent methyltransferases"/>
    <property type="match status" value="1"/>
</dbReference>
<reference evidence="8 9" key="1">
    <citation type="submission" date="2015-01" db="EMBL/GenBank/DDBJ databases">
        <authorList>
            <person name="Aslett A.Martin."/>
            <person name="De Silva Nishadi"/>
        </authorList>
    </citation>
    <scope>NUCLEOTIDE SEQUENCE [LARGE SCALE GENOMIC DNA]</scope>
    <source>
        <strain evidence="8 9">R28058</strain>
    </source>
</reference>
<accession>A0A0C7LIB0</accession>
<evidence type="ECO:0000256" key="1">
    <source>
        <dbReference type="ARBA" id="ARBA00022603"/>
    </source>
</evidence>
<evidence type="ECO:0000259" key="6">
    <source>
        <dbReference type="Pfam" id="PF05175"/>
    </source>
</evidence>
<evidence type="ECO:0000256" key="3">
    <source>
        <dbReference type="ARBA" id="ARBA00022691"/>
    </source>
</evidence>
<dbReference type="PANTHER" id="PTHR18895">
    <property type="entry name" value="HEMK METHYLTRANSFERASE"/>
    <property type="match status" value="1"/>
</dbReference>
<dbReference type="NCBIfam" id="TIGR00536">
    <property type="entry name" value="hemK_fam"/>
    <property type="match status" value="1"/>
</dbReference>
<evidence type="ECO:0000256" key="2">
    <source>
        <dbReference type="ARBA" id="ARBA00022679"/>
    </source>
</evidence>
<dbReference type="OrthoDB" id="9800643at2"/>
<dbReference type="Pfam" id="PF17827">
    <property type="entry name" value="PrmC_N"/>
    <property type="match status" value="1"/>
</dbReference>
<sequence>MTIREILIKYMEKLSSISDTPKLDTEILLQKALGDVDRLYIQLNLDKKLSDEELKCFNEMINDRLNGRPIAYIVKNREFMALDFYVEEGVLIPRPDTEPLVEEVIELSKGMKDVTIVDIGTGSGAISVSLAKYIKNSYVYSLDISDKALSIGKKNAVNNEVDDRIEFIKSDVFTGIKDRNLKLDIIVSNPPYIKKEDIKTLHTQVKDYEPYIALEGGEDGLDFYRTITEKSLKYLKSNGVLAFEVGHDQASDVCNIMENHGYKKIYTKKDLQGIDRVVIGFKL</sequence>
<feature type="binding site" evidence="5">
    <location>
        <position position="189"/>
    </location>
    <ligand>
        <name>S-adenosyl-L-methionine</name>
        <dbReference type="ChEBI" id="CHEBI:59789"/>
    </ligand>
</feature>
<comment type="similarity">
    <text evidence="5">Belongs to the protein N5-glutamine methyltransferase family. PrmC subfamily.</text>
</comment>
<dbReference type="AlphaFoldDB" id="A0A0C7LIB0"/>
<feature type="domain" description="Methyltransferase small" evidence="6">
    <location>
        <begin position="112"/>
        <end position="199"/>
    </location>
</feature>
<feature type="domain" description="Release factor glutamine methyltransferase N-terminal" evidence="7">
    <location>
        <begin position="7"/>
        <end position="74"/>
    </location>
</feature>
<dbReference type="PRINTS" id="PR00507">
    <property type="entry name" value="N12N6MTFRASE"/>
</dbReference>
<dbReference type="HAMAP" id="MF_02126">
    <property type="entry name" value="RF_methyltr_PrmC"/>
    <property type="match status" value="1"/>
</dbReference>
<dbReference type="RefSeq" id="WP_055343234.1">
    <property type="nucleotide sequence ID" value="NZ_CDNI01000026.1"/>
</dbReference>
<evidence type="ECO:0000313" key="9">
    <source>
        <dbReference type="Proteomes" id="UP000049127"/>
    </source>
</evidence>
<gene>
    <name evidence="8" type="primary">hemK</name>
    <name evidence="5" type="synonym">prmC</name>
    <name evidence="8" type="ORF">R28058_32121</name>
</gene>
<protein>
    <recommendedName>
        <fullName evidence="5">Release factor glutamine methyltransferase</fullName>
        <shortName evidence="5">RF MTase</shortName>
        <ecNumber evidence="5">2.1.1.297</ecNumber>
    </recommendedName>
    <alternativeName>
        <fullName evidence="5">N5-glutamine methyltransferase PrmC</fullName>
    </alternativeName>
    <alternativeName>
        <fullName evidence="5">Protein-(glutamine-N5) MTase PrmC</fullName>
    </alternativeName>
    <alternativeName>
        <fullName evidence="5">Protein-glutamine N-methyltransferase PrmC</fullName>
    </alternativeName>
</protein>
<dbReference type="GO" id="GO:0032259">
    <property type="term" value="P:methylation"/>
    <property type="evidence" value="ECO:0007669"/>
    <property type="project" value="UniProtKB-KW"/>
</dbReference>
<evidence type="ECO:0000259" key="7">
    <source>
        <dbReference type="Pfam" id="PF17827"/>
    </source>
</evidence>
<dbReference type="InterPro" id="IPR050320">
    <property type="entry name" value="N5-glutamine_MTase"/>
</dbReference>
<dbReference type="PROSITE" id="PS00092">
    <property type="entry name" value="N6_MTASE"/>
    <property type="match status" value="1"/>
</dbReference>
<dbReference type="NCBIfam" id="TIGR03534">
    <property type="entry name" value="RF_mod_PrmC"/>
    <property type="match status" value="1"/>
</dbReference>
<dbReference type="Proteomes" id="UP000049127">
    <property type="component" value="Unassembled WGS sequence"/>
</dbReference>
<dbReference type="GO" id="GO:0102559">
    <property type="term" value="F:peptide chain release factor N(5)-glutamine methyltransferase activity"/>
    <property type="evidence" value="ECO:0007669"/>
    <property type="project" value="UniProtKB-EC"/>
</dbReference>
<dbReference type="EMBL" id="CEKZ01000026">
    <property type="protein sequence ID" value="CEP41640.1"/>
    <property type="molecule type" value="Genomic_DNA"/>
</dbReference>
<dbReference type="InterPro" id="IPR002052">
    <property type="entry name" value="DNA_methylase_N6_adenine_CS"/>
</dbReference>
<dbReference type="PANTHER" id="PTHR18895:SF74">
    <property type="entry name" value="MTRF1L RELEASE FACTOR GLUTAMINE METHYLTRANSFERASE"/>
    <property type="match status" value="1"/>
</dbReference>
<evidence type="ECO:0000313" key="8">
    <source>
        <dbReference type="EMBL" id="CEP41640.1"/>
    </source>
</evidence>
<evidence type="ECO:0000256" key="4">
    <source>
        <dbReference type="ARBA" id="ARBA00048391"/>
    </source>
</evidence>
<dbReference type="Pfam" id="PF05175">
    <property type="entry name" value="MTS"/>
    <property type="match status" value="1"/>
</dbReference>
<name>A0A0C7LIB0_PARSO</name>
<dbReference type="Gene3D" id="1.10.8.10">
    <property type="entry name" value="DNA helicase RuvA subunit, C-terminal domain"/>
    <property type="match status" value="1"/>
</dbReference>
<dbReference type="InterPro" id="IPR019874">
    <property type="entry name" value="RF_methyltr_PrmC"/>
</dbReference>
<dbReference type="InterPro" id="IPR007848">
    <property type="entry name" value="Small_mtfrase_dom"/>
</dbReference>
<dbReference type="InterPro" id="IPR004556">
    <property type="entry name" value="HemK-like"/>
</dbReference>
<keyword evidence="2 5" id="KW-0808">Transferase</keyword>
<dbReference type="EC" id="2.1.1.297" evidence="5"/>
<feature type="binding site" evidence="5">
    <location>
        <begin position="120"/>
        <end position="124"/>
    </location>
    <ligand>
        <name>S-adenosyl-L-methionine</name>
        <dbReference type="ChEBI" id="CHEBI:59789"/>
    </ligand>
</feature>
<feature type="binding site" evidence="5">
    <location>
        <position position="143"/>
    </location>
    <ligand>
        <name>S-adenosyl-L-methionine</name>
        <dbReference type="ChEBI" id="CHEBI:59789"/>
    </ligand>
</feature>
<keyword evidence="3 5" id="KW-0949">S-adenosyl-L-methionine</keyword>
<comment type="caution">
    <text evidence="5">Lacks conserved residue(s) required for the propagation of feature annotation.</text>
</comment>
<feature type="binding site" evidence="5">
    <location>
        <begin position="189"/>
        <end position="192"/>
    </location>
    <ligand>
        <name>substrate</name>
    </ligand>
</feature>
<dbReference type="GO" id="GO:0003676">
    <property type="term" value="F:nucleic acid binding"/>
    <property type="evidence" value="ECO:0007669"/>
    <property type="project" value="InterPro"/>
</dbReference>
<dbReference type="InterPro" id="IPR029063">
    <property type="entry name" value="SAM-dependent_MTases_sf"/>
</dbReference>
<proteinExistence type="inferred from homology"/>
<dbReference type="InterPro" id="IPR040758">
    <property type="entry name" value="PrmC_N"/>
</dbReference>
<organism evidence="8 9">
    <name type="scientific">Paraclostridium sordellii</name>
    <name type="common">Clostridium sordellii</name>
    <dbReference type="NCBI Taxonomy" id="1505"/>
    <lineage>
        <taxon>Bacteria</taxon>
        <taxon>Bacillati</taxon>
        <taxon>Bacillota</taxon>
        <taxon>Clostridia</taxon>
        <taxon>Peptostreptococcales</taxon>
        <taxon>Peptostreptococcaceae</taxon>
        <taxon>Paraclostridium</taxon>
    </lineage>
</organism>